<gene>
    <name evidence="2" type="ORF">GO755_30310</name>
</gene>
<protein>
    <submittedName>
        <fullName evidence="2">Uncharacterized protein</fullName>
    </submittedName>
</protein>
<dbReference type="AlphaFoldDB" id="A0A7K1SKS7"/>
<reference evidence="2 3" key="1">
    <citation type="submission" date="2019-12" db="EMBL/GenBank/DDBJ databases">
        <title>Spirosoma sp. HMF4905 genome sequencing and assembly.</title>
        <authorList>
            <person name="Kang H."/>
            <person name="Cha I."/>
            <person name="Kim H."/>
            <person name="Joh K."/>
        </authorList>
    </citation>
    <scope>NUCLEOTIDE SEQUENCE [LARGE SCALE GENOMIC DNA]</scope>
    <source>
        <strain evidence="2 3">HMF4905</strain>
    </source>
</reference>
<proteinExistence type="predicted"/>
<evidence type="ECO:0000256" key="1">
    <source>
        <dbReference type="SAM" id="Phobius"/>
    </source>
</evidence>
<dbReference type="Proteomes" id="UP000436006">
    <property type="component" value="Unassembled WGS sequence"/>
</dbReference>
<evidence type="ECO:0000313" key="2">
    <source>
        <dbReference type="EMBL" id="MVM34364.1"/>
    </source>
</evidence>
<comment type="caution">
    <text evidence="2">The sequence shown here is derived from an EMBL/GenBank/DDBJ whole genome shotgun (WGS) entry which is preliminary data.</text>
</comment>
<organism evidence="2 3">
    <name type="scientific">Spirosoma arboris</name>
    <dbReference type="NCBI Taxonomy" id="2682092"/>
    <lineage>
        <taxon>Bacteria</taxon>
        <taxon>Pseudomonadati</taxon>
        <taxon>Bacteroidota</taxon>
        <taxon>Cytophagia</taxon>
        <taxon>Cytophagales</taxon>
        <taxon>Cytophagaceae</taxon>
        <taxon>Spirosoma</taxon>
    </lineage>
</organism>
<dbReference type="EMBL" id="WPIN01000015">
    <property type="protein sequence ID" value="MVM34364.1"/>
    <property type="molecule type" value="Genomic_DNA"/>
</dbReference>
<keyword evidence="1" id="KW-1133">Transmembrane helix</keyword>
<name>A0A7K1SKS7_9BACT</name>
<evidence type="ECO:0000313" key="3">
    <source>
        <dbReference type="Proteomes" id="UP000436006"/>
    </source>
</evidence>
<keyword evidence="3" id="KW-1185">Reference proteome</keyword>
<keyword evidence="1" id="KW-0812">Transmembrane</keyword>
<keyword evidence="1" id="KW-0472">Membrane</keyword>
<feature type="transmembrane region" description="Helical" evidence="1">
    <location>
        <begin position="20"/>
        <end position="37"/>
    </location>
</feature>
<sequence>MVHYGGFTGALLLFLPEHYLHWLRNVLFLPILGINFCRL</sequence>
<accession>A0A7K1SKS7</accession>